<organism evidence="1 2">
    <name type="scientific">Centaurea solstitialis</name>
    <name type="common">yellow star-thistle</name>
    <dbReference type="NCBI Taxonomy" id="347529"/>
    <lineage>
        <taxon>Eukaryota</taxon>
        <taxon>Viridiplantae</taxon>
        <taxon>Streptophyta</taxon>
        <taxon>Embryophyta</taxon>
        <taxon>Tracheophyta</taxon>
        <taxon>Spermatophyta</taxon>
        <taxon>Magnoliopsida</taxon>
        <taxon>eudicotyledons</taxon>
        <taxon>Gunneridae</taxon>
        <taxon>Pentapetalae</taxon>
        <taxon>asterids</taxon>
        <taxon>campanulids</taxon>
        <taxon>Asterales</taxon>
        <taxon>Asteraceae</taxon>
        <taxon>Carduoideae</taxon>
        <taxon>Cardueae</taxon>
        <taxon>Centaureinae</taxon>
        <taxon>Centaurea</taxon>
    </lineage>
</organism>
<dbReference type="AlphaFoldDB" id="A0AA38W733"/>
<keyword evidence="2" id="KW-1185">Reference proteome</keyword>
<evidence type="ECO:0000313" key="2">
    <source>
        <dbReference type="Proteomes" id="UP001172457"/>
    </source>
</evidence>
<protein>
    <submittedName>
        <fullName evidence="1">Uncharacterized protein</fullName>
    </submittedName>
</protein>
<comment type="caution">
    <text evidence="1">The sequence shown here is derived from an EMBL/GenBank/DDBJ whole genome shotgun (WGS) entry which is preliminary data.</text>
</comment>
<gene>
    <name evidence="1" type="ORF">OSB04_027711</name>
</gene>
<reference evidence="1" key="1">
    <citation type="submission" date="2023-03" db="EMBL/GenBank/DDBJ databases">
        <title>Chromosome-scale reference genome and RAD-based genetic map of yellow starthistle (Centaurea solstitialis) reveal putative structural variation and QTLs associated with invader traits.</title>
        <authorList>
            <person name="Reatini B."/>
            <person name="Cang F.A."/>
            <person name="Jiang Q."/>
            <person name="Mckibben M.T.W."/>
            <person name="Barker M.S."/>
            <person name="Rieseberg L.H."/>
            <person name="Dlugosch K.M."/>
        </authorList>
    </citation>
    <scope>NUCLEOTIDE SEQUENCE</scope>
    <source>
        <strain evidence="1">CAN-66</strain>
        <tissue evidence="1">Leaf</tissue>
    </source>
</reference>
<dbReference type="Proteomes" id="UP001172457">
    <property type="component" value="Chromosome 7"/>
</dbReference>
<sequence length="66" mass="7214">MFQEGLSLHSYATSALAGGFVLEIVDPVLLGDDVKERCLISLLKIGVKCSSEAPQDRMDIDLTLYK</sequence>
<evidence type="ECO:0000313" key="1">
    <source>
        <dbReference type="EMBL" id="KAJ9541205.1"/>
    </source>
</evidence>
<name>A0AA38W733_9ASTR</name>
<dbReference type="EMBL" id="JARYMX010000007">
    <property type="protein sequence ID" value="KAJ9541205.1"/>
    <property type="molecule type" value="Genomic_DNA"/>
</dbReference>
<dbReference type="Gene3D" id="1.10.510.10">
    <property type="entry name" value="Transferase(Phosphotransferase) domain 1"/>
    <property type="match status" value="1"/>
</dbReference>
<accession>A0AA38W733</accession>
<proteinExistence type="predicted"/>